<evidence type="ECO:0000259" key="3">
    <source>
        <dbReference type="Pfam" id="PF00483"/>
    </source>
</evidence>
<dbReference type="Pfam" id="PF00483">
    <property type="entry name" value="NTP_transferase"/>
    <property type="match status" value="1"/>
</dbReference>
<name>A0A432Y858_9GAMM</name>
<keyword evidence="5" id="KW-1185">Reference proteome</keyword>
<evidence type="ECO:0000256" key="1">
    <source>
        <dbReference type="ARBA" id="ARBA00022679"/>
    </source>
</evidence>
<dbReference type="NCBIfam" id="NF045761">
    <property type="entry name" value="NAMPUrTaseMurU"/>
    <property type="match status" value="1"/>
</dbReference>
<dbReference type="InterPro" id="IPR005835">
    <property type="entry name" value="NTP_transferase_dom"/>
</dbReference>
<dbReference type="RefSeq" id="WP_110573773.1">
    <property type="nucleotide sequence ID" value="NZ_PIPV01000003.1"/>
</dbReference>
<accession>A0A432Y858</accession>
<dbReference type="Proteomes" id="UP000287330">
    <property type="component" value="Unassembled WGS sequence"/>
</dbReference>
<evidence type="ECO:0000256" key="2">
    <source>
        <dbReference type="ARBA" id="ARBA00022695"/>
    </source>
</evidence>
<organism evidence="4 5">
    <name type="scientific">Idiomarina fontislapidosi</name>
    <dbReference type="NCBI Taxonomy" id="263723"/>
    <lineage>
        <taxon>Bacteria</taxon>
        <taxon>Pseudomonadati</taxon>
        <taxon>Pseudomonadota</taxon>
        <taxon>Gammaproteobacteria</taxon>
        <taxon>Alteromonadales</taxon>
        <taxon>Idiomarinaceae</taxon>
        <taxon>Idiomarina</taxon>
    </lineage>
</organism>
<reference evidence="5" key="1">
    <citation type="journal article" date="2018" name="Front. Microbiol.">
        <title>Genome-Based Analysis Reveals the Taxonomy and Diversity of the Family Idiomarinaceae.</title>
        <authorList>
            <person name="Liu Y."/>
            <person name="Lai Q."/>
            <person name="Shao Z."/>
        </authorList>
    </citation>
    <scope>NUCLEOTIDE SEQUENCE [LARGE SCALE GENOMIC DNA]</scope>
    <source>
        <strain evidence="5">F23</strain>
    </source>
</reference>
<dbReference type="InterPro" id="IPR029044">
    <property type="entry name" value="Nucleotide-diphossugar_trans"/>
</dbReference>
<dbReference type="AlphaFoldDB" id="A0A432Y858"/>
<evidence type="ECO:0000313" key="4">
    <source>
        <dbReference type="EMBL" id="RUO57160.1"/>
    </source>
</evidence>
<gene>
    <name evidence="4" type="ORF">CWE25_05670</name>
</gene>
<sequence>MRAMILAAGRGKRMQPLTNLTPKPLLKVAGKPLIEHIIEKLVGAGVTDIVINHAWLGDQIEAYLGDGSRWGVRLHYSPEPEGGLETAGGIIKALPLLGDNPFWVVNGDIFIESDLAELPTELESDDWAHLLFVQNPAHNPLGDFVLENGRVNARASEKAGYTFAGIGLYTPELFASYAAGFRPLKPLLLDAIASNKVAGSLLKGHWTDVGTPARLSQLNQQVEDTQ</sequence>
<dbReference type="GO" id="GO:0016779">
    <property type="term" value="F:nucleotidyltransferase activity"/>
    <property type="evidence" value="ECO:0007669"/>
    <property type="project" value="UniProtKB-KW"/>
</dbReference>
<dbReference type="SUPFAM" id="SSF53448">
    <property type="entry name" value="Nucleotide-diphospho-sugar transferases"/>
    <property type="match status" value="1"/>
</dbReference>
<dbReference type="CDD" id="cd06422">
    <property type="entry name" value="NTP_transferase_like_1"/>
    <property type="match status" value="1"/>
</dbReference>
<protein>
    <submittedName>
        <fullName evidence="4">Mannose-1-phosphate guanylyltransferase</fullName>
    </submittedName>
</protein>
<comment type="caution">
    <text evidence="4">The sequence shown here is derived from an EMBL/GenBank/DDBJ whole genome shotgun (WGS) entry which is preliminary data.</text>
</comment>
<proteinExistence type="predicted"/>
<dbReference type="InterPro" id="IPR050065">
    <property type="entry name" value="GlmU-like"/>
</dbReference>
<dbReference type="InterPro" id="IPR054790">
    <property type="entry name" value="MurU"/>
</dbReference>
<keyword evidence="1 4" id="KW-0808">Transferase</keyword>
<feature type="domain" description="Nucleotidyl transferase" evidence="3">
    <location>
        <begin position="3"/>
        <end position="224"/>
    </location>
</feature>
<dbReference type="PANTHER" id="PTHR43584">
    <property type="entry name" value="NUCLEOTIDYL TRANSFERASE"/>
    <property type="match status" value="1"/>
</dbReference>
<dbReference type="PANTHER" id="PTHR43584:SF8">
    <property type="entry name" value="N-ACETYLMURAMATE ALPHA-1-PHOSPHATE URIDYLYLTRANSFERASE"/>
    <property type="match status" value="1"/>
</dbReference>
<dbReference type="EMBL" id="PIPV01000003">
    <property type="protein sequence ID" value="RUO57160.1"/>
    <property type="molecule type" value="Genomic_DNA"/>
</dbReference>
<keyword evidence="2 4" id="KW-0548">Nucleotidyltransferase</keyword>
<dbReference type="OrthoDB" id="9788272at2"/>
<dbReference type="Gene3D" id="3.90.550.10">
    <property type="entry name" value="Spore Coat Polysaccharide Biosynthesis Protein SpsA, Chain A"/>
    <property type="match status" value="1"/>
</dbReference>
<evidence type="ECO:0000313" key="5">
    <source>
        <dbReference type="Proteomes" id="UP000287330"/>
    </source>
</evidence>